<dbReference type="PANTHER" id="PTHR45772:SF7">
    <property type="entry name" value="AMINO ACID ABC TRANSPORTER ATP-BINDING PROTEIN"/>
    <property type="match status" value="1"/>
</dbReference>
<sequence>MSEKRPILTASDISIVFGGLRAVSDLNMELTKGELVGLIGPNGAGKTTVFNMLSGVYTPTSGQITYIDKKNHLHIVNKMTPAQLNKIGIARTFQNIRLFGNLTVADNVRIAMHAQRKANPLHILFRTSKFRKDEEMMTNQVRSLLKLFGLAEKENELAKNLPYGEQRKLEICRALASQPQILLLDEPAAGMNPQETKELMELISFIRKEFHLTILLIEHDMKLVMGICERLYVLNYGRVLATGKPEEIQQNPEVIKAYLGADAAGGK</sequence>
<dbReference type="GO" id="GO:0005524">
    <property type="term" value="F:ATP binding"/>
    <property type="evidence" value="ECO:0007669"/>
    <property type="project" value="UniProtKB-KW"/>
</dbReference>
<evidence type="ECO:0000259" key="4">
    <source>
        <dbReference type="PROSITE" id="PS50893"/>
    </source>
</evidence>
<keyword evidence="2" id="KW-0547">Nucleotide-binding</keyword>
<dbReference type="SMART" id="SM00382">
    <property type="entry name" value="AAA"/>
    <property type="match status" value="1"/>
</dbReference>
<dbReference type="InterPro" id="IPR032823">
    <property type="entry name" value="BCA_ABC_TP_C"/>
</dbReference>
<organism evidence="5 6">
    <name type="scientific">Treponema ruminis</name>
    <dbReference type="NCBI Taxonomy" id="744515"/>
    <lineage>
        <taxon>Bacteria</taxon>
        <taxon>Pseudomonadati</taxon>
        <taxon>Spirochaetota</taxon>
        <taxon>Spirochaetia</taxon>
        <taxon>Spirochaetales</taxon>
        <taxon>Treponemataceae</taxon>
        <taxon>Treponema</taxon>
    </lineage>
</organism>
<protein>
    <submittedName>
        <fullName evidence="5">Branched-chain amino acid transport system ATP-binding protein</fullName>
    </submittedName>
</protein>
<dbReference type="InterPro" id="IPR003439">
    <property type="entry name" value="ABC_transporter-like_ATP-bd"/>
</dbReference>
<dbReference type="InterPro" id="IPR051120">
    <property type="entry name" value="ABC_AA/LPS_Transport"/>
</dbReference>
<evidence type="ECO:0000256" key="3">
    <source>
        <dbReference type="ARBA" id="ARBA00022840"/>
    </source>
</evidence>
<dbReference type="PROSITE" id="PS50893">
    <property type="entry name" value="ABC_TRANSPORTER_2"/>
    <property type="match status" value="1"/>
</dbReference>
<dbReference type="GO" id="GO:1903806">
    <property type="term" value="P:L-isoleucine import across plasma membrane"/>
    <property type="evidence" value="ECO:0007669"/>
    <property type="project" value="TreeGrafter"/>
</dbReference>
<gene>
    <name evidence="5" type="ORF">HNP76_000322</name>
</gene>
<dbReference type="CDD" id="cd03219">
    <property type="entry name" value="ABC_Mj1267_LivG_branched"/>
    <property type="match status" value="1"/>
</dbReference>
<dbReference type="Pfam" id="PF12399">
    <property type="entry name" value="BCA_ABC_TP_C"/>
    <property type="match status" value="1"/>
</dbReference>
<evidence type="ECO:0000313" key="6">
    <source>
        <dbReference type="Proteomes" id="UP000518887"/>
    </source>
</evidence>
<dbReference type="GO" id="GO:0015808">
    <property type="term" value="P:L-alanine transport"/>
    <property type="evidence" value="ECO:0007669"/>
    <property type="project" value="TreeGrafter"/>
</dbReference>
<accession>A0A7W8G732</accession>
<dbReference type="GO" id="GO:0015188">
    <property type="term" value="F:L-isoleucine transmembrane transporter activity"/>
    <property type="evidence" value="ECO:0007669"/>
    <property type="project" value="TreeGrafter"/>
</dbReference>
<name>A0A7W8G732_9SPIR</name>
<reference evidence="5 6" key="1">
    <citation type="submission" date="2020-08" db="EMBL/GenBank/DDBJ databases">
        <title>Genomic Encyclopedia of Type Strains, Phase IV (KMG-IV): sequencing the most valuable type-strain genomes for metagenomic binning, comparative biology and taxonomic classification.</title>
        <authorList>
            <person name="Goeker M."/>
        </authorList>
    </citation>
    <scope>NUCLEOTIDE SEQUENCE [LARGE SCALE GENOMIC DNA]</scope>
    <source>
        <strain evidence="5 6">DSM 103462</strain>
    </source>
</reference>
<dbReference type="GO" id="GO:0042941">
    <property type="term" value="P:D-alanine transmembrane transport"/>
    <property type="evidence" value="ECO:0007669"/>
    <property type="project" value="TreeGrafter"/>
</dbReference>
<dbReference type="InterPro" id="IPR003593">
    <property type="entry name" value="AAA+_ATPase"/>
</dbReference>
<dbReference type="GO" id="GO:0005304">
    <property type="term" value="F:L-valine transmembrane transporter activity"/>
    <property type="evidence" value="ECO:0007669"/>
    <property type="project" value="TreeGrafter"/>
</dbReference>
<dbReference type="SUPFAM" id="SSF52540">
    <property type="entry name" value="P-loop containing nucleoside triphosphate hydrolases"/>
    <property type="match status" value="1"/>
</dbReference>
<dbReference type="RefSeq" id="WP_184656798.1">
    <property type="nucleotide sequence ID" value="NZ_JACHFQ010000001.1"/>
</dbReference>
<proteinExistence type="predicted"/>
<dbReference type="PANTHER" id="PTHR45772">
    <property type="entry name" value="CONSERVED COMPONENT OF ABC TRANSPORTER FOR NATURAL AMINO ACIDS-RELATED"/>
    <property type="match status" value="1"/>
</dbReference>
<dbReference type="FunFam" id="3.40.50.300:FF:000421">
    <property type="entry name" value="Branched-chain amino acid ABC transporter ATP-binding protein"/>
    <property type="match status" value="1"/>
</dbReference>
<keyword evidence="1" id="KW-0813">Transport</keyword>
<evidence type="ECO:0000256" key="2">
    <source>
        <dbReference type="ARBA" id="ARBA00022741"/>
    </source>
</evidence>
<keyword evidence="6" id="KW-1185">Reference proteome</keyword>
<dbReference type="GO" id="GO:1903805">
    <property type="term" value="P:L-valine import across plasma membrane"/>
    <property type="evidence" value="ECO:0007669"/>
    <property type="project" value="TreeGrafter"/>
</dbReference>
<dbReference type="EMBL" id="JACHFQ010000001">
    <property type="protein sequence ID" value="MBB5224982.1"/>
    <property type="molecule type" value="Genomic_DNA"/>
</dbReference>
<evidence type="ECO:0000313" key="5">
    <source>
        <dbReference type="EMBL" id="MBB5224982.1"/>
    </source>
</evidence>
<dbReference type="GO" id="GO:0005886">
    <property type="term" value="C:plasma membrane"/>
    <property type="evidence" value="ECO:0007669"/>
    <property type="project" value="TreeGrafter"/>
</dbReference>
<dbReference type="AlphaFoldDB" id="A0A7W8G732"/>
<dbReference type="Proteomes" id="UP000518887">
    <property type="component" value="Unassembled WGS sequence"/>
</dbReference>
<dbReference type="Gene3D" id="3.40.50.300">
    <property type="entry name" value="P-loop containing nucleotide triphosphate hydrolases"/>
    <property type="match status" value="1"/>
</dbReference>
<dbReference type="InterPro" id="IPR027417">
    <property type="entry name" value="P-loop_NTPase"/>
</dbReference>
<dbReference type="Pfam" id="PF00005">
    <property type="entry name" value="ABC_tran"/>
    <property type="match status" value="1"/>
</dbReference>
<feature type="domain" description="ABC transporter" evidence="4">
    <location>
        <begin position="8"/>
        <end position="261"/>
    </location>
</feature>
<keyword evidence="3 5" id="KW-0067">ATP-binding</keyword>
<evidence type="ECO:0000256" key="1">
    <source>
        <dbReference type="ARBA" id="ARBA00022448"/>
    </source>
</evidence>
<dbReference type="GO" id="GO:0015192">
    <property type="term" value="F:L-phenylalanine transmembrane transporter activity"/>
    <property type="evidence" value="ECO:0007669"/>
    <property type="project" value="TreeGrafter"/>
</dbReference>
<dbReference type="GO" id="GO:0016887">
    <property type="term" value="F:ATP hydrolysis activity"/>
    <property type="evidence" value="ECO:0007669"/>
    <property type="project" value="InterPro"/>
</dbReference>
<comment type="caution">
    <text evidence="5">The sequence shown here is derived from an EMBL/GenBank/DDBJ whole genome shotgun (WGS) entry which is preliminary data.</text>
</comment>